<dbReference type="CDD" id="cd17503">
    <property type="entry name" value="MFS_LmrB_MDR_like"/>
    <property type="match status" value="1"/>
</dbReference>
<feature type="transmembrane region" description="Helical" evidence="8">
    <location>
        <begin position="99"/>
        <end position="123"/>
    </location>
</feature>
<reference evidence="10 11" key="1">
    <citation type="submission" date="2020-08" db="EMBL/GenBank/DDBJ databases">
        <title>Sequencing the genomes of 1000 actinobacteria strains.</title>
        <authorList>
            <person name="Klenk H.-P."/>
        </authorList>
    </citation>
    <scope>NUCLEOTIDE SEQUENCE [LARGE SCALE GENOMIC DNA]</scope>
    <source>
        <strain evidence="10 11">DSM 20146</strain>
    </source>
</reference>
<feature type="domain" description="Major facilitator superfamily (MFS) profile" evidence="9">
    <location>
        <begin position="34"/>
        <end position="492"/>
    </location>
</feature>
<keyword evidence="11" id="KW-1185">Reference proteome</keyword>
<dbReference type="Gene3D" id="1.20.1250.20">
    <property type="entry name" value="MFS general substrate transporter like domains"/>
    <property type="match status" value="1"/>
</dbReference>
<feature type="transmembrane region" description="Helical" evidence="8">
    <location>
        <begin position="331"/>
        <end position="352"/>
    </location>
</feature>
<dbReference type="InterPro" id="IPR036259">
    <property type="entry name" value="MFS_trans_sf"/>
</dbReference>
<protein>
    <submittedName>
        <fullName evidence="10">DHA2 family lincomycin resistance protein-like MFS transporter</fullName>
    </submittedName>
</protein>
<feature type="transmembrane region" description="Helical" evidence="8">
    <location>
        <begin position="34"/>
        <end position="56"/>
    </location>
</feature>
<keyword evidence="7 8" id="KW-0472">Membrane</keyword>
<dbReference type="InterPro" id="IPR004638">
    <property type="entry name" value="EmrB-like"/>
</dbReference>
<keyword evidence="4" id="KW-1003">Cell membrane</keyword>
<evidence type="ECO:0000256" key="8">
    <source>
        <dbReference type="SAM" id="Phobius"/>
    </source>
</evidence>
<feature type="transmembrane region" description="Helical" evidence="8">
    <location>
        <begin position="188"/>
        <end position="208"/>
    </location>
</feature>
<keyword evidence="6 8" id="KW-1133">Transmembrane helix</keyword>
<feature type="transmembrane region" description="Helical" evidence="8">
    <location>
        <begin position="253"/>
        <end position="271"/>
    </location>
</feature>
<feature type="transmembrane region" description="Helical" evidence="8">
    <location>
        <begin position="68"/>
        <end position="92"/>
    </location>
</feature>
<organism evidence="10 11">
    <name type="scientific">Leifsonia aquatica</name>
    <name type="common">Corynebacterium aquaticum</name>
    <dbReference type="NCBI Taxonomy" id="144185"/>
    <lineage>
        <taxon>Bacteria</taxon>
        <taxon>Bacillati</taxon>
        <taxon>Actinomycetota</taxon>
        <taxon>Actinomycetes</taxon>
        <taxon>Micrococcales</taxon>
        <taxon>Microbacteriaceae</taxon>
        <taxon>Leifsonia</taxon>
    </lineage>
</organism>
<feature type="transmembrane region" description="Helical" evidence="8">
    <location>
        <begin position="468"/>
        <end position="487"/>
    </location>
</feature>
<evidence type="ECO:0000256" key="5">
    <source>
        <dbReference type="ARBA" id="ARBA00022692"/>
    </source>
</evidence>
<feature type="transmembrane region" description="Helical" evidence="8">
    <location>
        <begin position="434"/>
        <end position="456"/>
    </location>
</feature>
<evidence type="ECO:0000256" key="2">
    <source>
        <dbReference type="ARBA" id="ARBA00008537"/>
    </source>
</evidence>
<evidence type="ECO:0000313" key="11">
    <source>
        <dbReference type="Proteomes" id="UP000538196"/>
    </source>
</evidence>
<dbReference type="SUPFAM" id="SSF103473">
    <property type="entry name" value="MFS general substrate transporter"/>
    <property type="match status" value="1"/>
</dbReference>
<evidence type="ECO:0000256" key="1">
    <source>
        <dbReference type="ARBA" id="ARBA00004651"/>
    </source>
</evidence>
<dbReference type="GO" id="GO:0005886">
    <property type="term" value="C:plasma membrane"/>
    <property type="evidence" value="ECO:0007669"/>
    <property type="project" value="UniProtKB-SubCell"/>
</dbReference>
<comment type="similarity">
    <text evidence="2">Belongs to the major facilitator superfamily. EmrB family.</text>
</comment>
<proteinExistence type="inferred from homology"/>
<evidence type="ECO:0000256" key="3">
    <source>
        <dbReference type="ARBA" id="ARBA00022448"/>
    </source>
</evidence>
<keyword evidence="3" id="KW-0813">Transport</keyword>
<evidence type="ECO:0000256" key="6">
    <source>
        <dbReference type="ARBA" id="ARBA00022989"/>
    </source>
</evidence>
<feature type="transmembrane region" description="Helical" evidence="8">
    <location>
        <begin position="220"/>
        <end position="241"/>
    </location>
</feature>
<dbReference type="PRINTS" id="PR01036">
    <property type="entry name" value="TCRTETB"/>
</dbReference>
<feature type="transmembrane region" description="Helical" evidence="8">
    <location>
        <begin position="384"/>
        <end position="413"/>
    </location>
</feature>
<dbReference type="GO" id="GO:0022857">
    <property type="term" value="F:transmembrane transporter activity"/>
    <property type="evidence" value="ECO:0007669"/>
    <property type="project" value="InterPro"/>
</dbReference>
<evidence type="ECO:0000256" key="7">
    <source>
        <dbReference type="ARBA" id="ARBA00023136"/>
    </source>
</evidence>
<dbReference type="Proteomes" id="UP000538196">
    <property type="component" value="Unassembled WGS sequence"/>
</dbReference>
<keyword evidence="5 8" id="KW-0812">Transmembrane</keyword>
<dbReference type="InterPro" id="IPR011701">
    <property type="entry name" value="MFS"/>
</dbReference>
<dbReference type="InterPro" id="IPR020846">
    <property type="entry name" value="MFS_dom"/>
</dbReference>
<dbReference type="PANTHER" id="PTHR42718">
    <property type="entry name" value="MAJOR FACILITATOR SUPERFAMILY MULTIDRUG TRANSPORTER MFSC"/>
    <property type="match status" value="1"/>
</dbReference>
<dbReference type="PANTHER" id="PTHR42718:SF9">
    <property type="entry name" value="MAJOR FACILITATOR SUPERFAMILY MULTIDRUG TRANSPORTER MFSC"/>
    <property type="match status" value="1"/>
</dbReference>
<dbReference type="EMBL" id="JACHVP010000001">
    <property type="protein sequence ID" value="MBB2966921.1"/>
    <property type="molecule type" value="Genomic_DNA"/>
</dbReference>
<dbReference type="Pfam" id="PF07690">
    <property type="entry name" value="MFS_1"/>
    <property type="match status" value="1"/>
</dbReference>
<comment type="caution">
    <text evidence="10">The sequence shown here is derived from an EMBL/GenBank/DDBJ whole genome shotgun (WGS) entry which is preliminary data.</text>
</comment>
<feature type="transmembrane region" description="Helical" evidence="8">
    <location>
        <begin position="292"/>
        <end position="319"/>
    </location>
</feature>
<accession>A0A7W4YID4</accession>
<evidence type="ECO:0000313" key="10">
    <source>
        <dbReference type="EMBL" id="MBB2966921.1"/>
    </source>
</evidence>
<dbReference type="AlphaFoldDB" id="A0A7W4YID4"/>
<feature type="transmembrane region" description="Helical" evidence="8">
    <location>
        <begin position="129"/>
        <end position="150"/>
    </location>
</feature>
<evidence type="ECO:0000259" key="9">
    <source>
        <dbReference type="PROSITE" id="PS50850"/>
    </source>
</evidence>
<sequence length="501" mass="52320">MTEQTSPVPAVLADPATTDTAAENGRIERRNNRVIWLLLAATFVVILNETIMTVAIPKLMDDLKIDALAAQWLSTAFMLTMAIVIPITGFLLQRFTTRAMFITAMSLFSLGTLTAALAPGFAVLVGARVIQASGTAMMLPLLMTTLMTLVPPAKRGRTMGNVSIVISVAPAIGPTISGFILNYLAWRWIFLIVLPIALIMLLIGMRFVENVTETTKVRIDVLSVVLSALGFGGLVYGLTLSGESGSASGGPGAALWISLAIGVIGLATFILRQLILQRRDRALLDLRTFRSPVFTVSIVLMAISTAAMFGVIIVLPLYLQHVLHLDTLSTGLLLLPGGLVMGLAAPFVGRLYDRFGPRVLVVPGSILVSLALWSLTLVSETTPVGMVLAAHIVMSLGLALMFTPLFTAGLGAVPPHLYSHGSAIVGTVQQVGGAAGTALLVAVLSAQTAALTAGGAPLDVATAGGIKVAFLAAAIISLFAVVGSFFISKPADSVSDGAFAH</sequence>
<gene>
    <name evidence="10" type="ORF">FHX33_001653</name>
</gene>
<comment type="subcellular location">
    <subcellularLocation>
        <location evidence="1">Cell membrane</location>
        <topology evidence="1">Multi-pass membrane protein</topology>
    </subcellularLocation>
</comment>
<dbReference type="PROSITE" id="PS50850">
    <property type="entry name" value="MFS"/>
    <property type="match status" value="1"/>
</dbReference>
<evidence type="ECO:0000256" key="4">
    <source>
        <dbReference type="ARBA" id="ARBA00022475"/>
    </source>
</evidence>
<name>A0A7W4YID4_LEIAQ</name>
<feature type="transmembrane region" description="Helical" evidence="8">
    <location>
        <begin position="162"/>
        <end position="182"/>
    </location>
</feature>
<dbReference type="NCBIfam" id="TIGR00711">
    <property type="entry name" value="efflux_EmrB"/>
    <property type="match status" value="1"/>
</dbReference>
<dbReference type="Gene3D" id="1.20.1720.10">
    <property type="entry name" value="Multidrug resistance protein D"/>
    <property type="match status" value="1"/>
</dbReference>
<feature type="transmembrane region" description="Helical" evidence="8">
    <location>
        <begin position="359"/>
        <end position="378"/>
    </location>
</feature>